<organism evidence="2 3">
    <name type="scientific">Bordetella hinzii OH87 BAL007II</name>
    <dbReference type="NCBI Taxonomy" id="1331262"/>
    <lineage>
        <taxon>Bacteria</taxon>
        <taxon>Pseudomonadati</taxon>
        <taxon>Pseudomonadota</taxon>
        <taxon>Betaproteobacteria</taxon>
        <taxon>Burkholderiales</taxon>
        <taxon>Alcaligenaceae</taxon>
        <taxon>Bordetella</taxon>
    </lineage>
</organism>
<keyword evidence="1" id="KW-0472">Membrane</keyword>
<protein>
    <submittedName>
        <fullName evidence="2">PF04286 family protein</fullName>
    </submittedName>
</protein>
<keyword evidence="1" id="KW-0812">Transmembrane</keyword>
<keyword evidence="1" id="KW-1133">Transmembrane helix</keyword>
<dbReference type="InterPro" id="IPR007383">
    <property type="entry name" value="DUF445"/>
</dbReference>
<feature type="transmembrane region" description="Helical" evidence="1">
    <location>
        <begin position="58"/>
        <end position="82"/>
    </location>
</feature>
<dbReference type="Pfam" id="PF04286">
    <property type="entry name" value="DUF445"/>
    <property type="match status" value="1"/>
</dbReference>
<comment type="caution">
    <text evidence="2">The sequence shown here is derived from an EMBL/GenBank/DDBJ whole genome shotgun (WGS) entry which is preliminary data.</text>
</comment>
<sequence length="444" mass="49908">MYAVCVAPRRLAMPETLTAPELRRRQLTRMKRWALVLLLMMVAGFVTSHLMGGQGAWAWVRAFCEAATVGALADWFAVVALFRRPLGLPIPHTAIIPNSKDRIGENLAIFVRDHFLDPDTLLERLRVFDPAARLARWLARPAQARALAQGARQTALQMLELLDEAAVRRAIRDVVEDTVRRWDAAQTAGEFLTLLTRDGRHQELLDAALERLAAYLSQEDVKARASDLLVRFARKEWPRIIATVDLVASVDNMADNLADRLARALMDELRDVLAEPGHPVRRDYEQWITDYIVRLRDDPEVGEQVRQLKERLLAEPRVQTYVQALWDDIHGALRRDLSRDDSALARHLEAALAGLAAKLGRDENVRAALNAHILGAARRLTGRLRAGVTEHIARTVKHWDERHLVDELELNVGRDLQYVRFNGTLVGGLIGLALHGVVLLLQGG</sequence>
<proteinExistence type="predicted"/>
<dbReference type="Proteomes" id="UP000025748">
    <property type="component" value="Unassembled WGS sequence"/>
</dbReference>
<name>A0ABR4R632_9BORD</name>
<dbReference type="EMBL" id="JHEM01000005">
    <property type="protein sequence ID" value="KCB25658.1"/>
    <property type="molecule type" value="Genomic_DNA"/>
</dbReference>
<gene>
    <name evidence="2" type="ORF">L544_1692</name>
</gene>
<feature type="transmembrane region" description="Helical" evidence="1">
    <location>
        <begin position="421"/>
        <end position="441"/>
    </location>
</feature>
<evidence type="ECO:0000313" key="3">
    <source>
        <dbReference type="Proteomes" id="UP000025748"/>
    </source>
</evidence>
<dbReference type="PANTHER" id="PTHR38442:SF1">
    <property type="entry name" value="INNER MEMBRANE PROTEIN"/>
    <property type="match status" value="1"/>
</dbReference>
<keyword evidence="3" id="KW-1185">Reference proteome</keyword>
<evidence type="ECO:0000256" key="1">
    <source>
        <dbReference type="SAM" id="Phobius"/>
    </source>
</evidence>
<evidence type="ECO:0000313" key="2">
    <source>
        <dbReference type="EMBL" id="KCB25658.1"/>
    </source>
</evidence>
<accession>A0ABR4R632</accession>
<dbReference type="PANTHER" id="PTHR38442">
    <property type="entry name" value="INNER MEMBRANE PROTEIN-RELATED"/>
    <property type="match status" value="1"/>
</dbReference>
<reference evidence="2 3" key="1">
    <citation type="submission" date="2014-03" db="EMBL/GenBank/DDBJ databases">
        <title>Genome sequence of Bordetella hinzii.</title>
        <authorList>
            <person name="Register K."/>
            <person name="Harvill E."/>
            <person name="Goodfield L.L."/>
            <person name="Ivanov Y.V."/>
            <person name="Meyer J.A."/>
            <person name="Muse S.J."/>
            <person name="Jacobs N."/>
            <person name="Bendor L."/>
            <person name="Smallridge W.E."/>
            <person name="Brinkac L.M."/>
            <person name="Sanka R."/>
            <person name="Kim M."/>
            <person name="Losada L."/>
        </authorList>
    </citation>
    <scope>NUCLEOTIDE SEQUENCE [LARGE SCALE GENOMIC DNA]</scope>
    <source>
        <strain evidence="2 3">OH87 BAL007II</strain>
    </source>
</reference>
<feature type="transmembrane region" description="Helical" evidence="1">
    <location>
        <begin position="33"/>
        <end position="52"/>
    </location>
</feature>